<name>A0ABW5ZB58_9FLAO</name>
<reference evidence="3" key="1">
    <citation type="journal article" date="2019" name="Int. J. Syst. Evol. Microbiol.">
        <title>The Global Catalogue of Microorganisms (GCM) 10K type strain sequencing project: providing services to taxonomists for standard genome sequencing and annotation.</title>
        <authorList>
            <consortium name="The Broad Institute Genomics Platform"/>
            <consortium name="The Broad Institute Genome Sequencing Center for Infectious Disease"/>
            <person name="Wu L."/>
            <person name="Ma J."/>
        </authorList>
    </citation>
    <scope>NUCLEOTIDE SEQUENCE [LARGE SCALE GENOMIC DNA]</scope>
    <source>
        <strain evidence="3">KCTC 52644</strain>
    </source>
</reference>
<keyword evidence="3" id="KW-1185">Reference proteome</keyword>
<feature type="transmembrane region" description="Helical" evidence="1">
    <location>
        <begin position="15"/>
        <end position="34"/>
    </location>
</feature>
<sequence length="181" mass="20891">MKADTTYYFSDGSRAAFVILGLIVVCAAIFFVQWSFDKIEFAFEFANLLSLLLLFLCVYLGYKGIIKLYVLIRYNIPIIELYNSFMIVALYPGGKYTSAYKAFFGKYDYAKINYSDIKSIYRNKKFMRMDYSNVQGYTFIEGTIDGQKFDVPTLIGAIEKSNYILLKVKLNQAEFDVSNMI</sequence>
<keyword evidence="1" id="KW-1133">Transmembrane helix</keyword>
<comment type="caution">
    <text evidence="2">The sequence shown here is derived from an EMBL/GenBank/DDBJ whole genome shotgun (WGS) entry which is preliminary data.</text>
</comment>
<dbReference type="EMBL" id="JBHUOL010000022">
    <property type="protein sequence ID" value="MFD2910119.1"/>
    <property type="molecule type" value="Genomic_DNA"/>
</dbReference>
<evidence type="ECO:0000313" key="3">
    <source>
        <dbReference type="Proteomes" id="UP001597549"/>
    </source>
</evidence>
<accession>A0ABW5ZB58</accession>
<keyword evidence="1" id="KW-0812">Transmembrane</keyword>
<evidence type="ECO:0000256" key="1">
    <source>
        <dbReference type="SAM" id="Phobius"/>
    </source>
</evidence>
<proteinExistence type="predicted"/>
<evidence type="ECO:0000313" key="2">
    <source>
        <dbReference type="EMBL" id="MFD2910119.1"/>
    </source>
</evidence>
<dbReference type="RefSeq" id="WP_379809290.1">
    <property type="nucleotide sequence ID" value="NZ_JBHUOL010000022.1"/>
</dbReference>
<organism evidence="2 3">
    <name type="scientific">Flavobacterium ardleyense</name>
    <dbReference type="NCBI Taxonomy" id="2038737"/>
    <lineage>
        <taxon>Bacteria</taxon>
        <taxon>Pseudomonadati</taxon>
        <taxon>Bacteroidota</taxon>
        <taxon>Flavobacteriia</taxon>
        <taxon>Flavobacteriales</taxon>
        <taxon>Flavobacteriaceae</taxon>
        <taxon>Flavobacterium</taxon>
    </lineage>
</organism>
<feature type="transmembrane region" description="Helical" evidence="1">
    <location>
        <begin position="41"/>
        <end position="62"/>
    </location>
</feature>
<dbReference type="Proteomes" id="UP001597549">
    <property type="component" value="Unassembled WGS sequence"/>
</dbReference>
<protein>
    <submittedName>
        <fullName evidence="2">Uncharacterized protein</fullName>
    </submittedName>
</protein>
<feature type="transmembrane region" description="Helical" evidence="1">
    <location>
        <begin position="68"/>
        <end position="91"/>
    </location>
</feature>
<gene>
    <name evidence="2" type="ORF">ACFSX9_15420</name>
</gene>
<keyword evidence="1" id="KW-0472">Membrane</keyword>